<dbReference type="GO" id="GO:0008171">
    <property type="term" value="F:O-methyltransferase activity"/>
    <property type="evidence" value="ECO:0007669"/>
    <property type="project" value="InterPro"/>
</dbReference>
<dbReference type="PROSITE" id="PS51682">
    <property type="entry name" value="SAM_OMT_I"/>
    <property type="match status" value="1"/>
</dbReference>
<dbReference type="EMBL" id="MU157836">
    <property type="protein sequence ID" value="KAF9531043.1"/>
    <property type="molecule type" value="Genomic_DNA"/>
</dbReference>
<evidence type="ECO:0000256" key="3">
    <source>
        <dbReference type="ARBA" id="ARBA00022691"/>
    </source>
</evidence>
<dbReference type="PANTHER" id="PTHR10509:SF14">
    <property type="entry name" value="CAFFEOYL-COA O-METHYLTRANSFERASE 3-RELATED"/>
    <property type="match status" value="1"/>
</dbReference>
<dbReference type="GO" id="GO:0008757">
    <property type="term" value="F:S-adenosylmethionine-dependent methyltransferase activity"/>
    <property type="evidence" value="ECO:0007669"/>
    <property type="project" value="TreeGrafter"/>
</dbReference>
<evidence type="ECO:0000256" key="1">
    <source>
        <dbReference type="ARBA" id="ARBA00022603"/>
    </source>
</evidence>
<keyword evidence="3" id="KW-0949">S-adenosyl-L-methionine</keyword>
<dbReference type="AlphaFoldDB" id="A0A9P6ELH9"/>
<keyword evidence="1" id="KW-0489">Methyltransferase</keyword>
<evidence type="ECO:0000313" key="5">
    <source>
        <dbReference type="EMBL" id="KAF9531043.1"/>
    </source>
</evidence>
<dbReference type="Gene3D" id="3.40.50.150">
    <property type="entry name" value="Vaccinia Virus protein VP39"/>
    <property type="match status" value="1"/>
</dbReference>
<comment type="similarity">
    <text evidence="4">Belongs to the class I-like SAM-binding methyltransferase superfamily. Cation-dependent O-methyltransferase family.</text>
</comment>
<proteinExistence type="inferred from homology"/>
<dbReference type="OrthoDB" id="10251242at2759"/>
<name>A0A9P6ELH9_9AGAR</name>
<sequence>MPLDTTTPEYIAIQKEWTRVEDFNNGLLIPNDSGLDTARKTSEEAGLPDIAVSPNEGRFLYLLAKSIGARRCIELGTLGGYSTIWLARAVPLDGHVVTFELHEHHAKVAQKNFHSAGVSEKISLILGSARETLPKYESKEKFDLAFVDADKESSSLYFKELKRLVRKGGVIIVDNVVRRGKVADGTQLDSSSSGVRDIMHVIRDDHDVEATVINTVGSKGYDGFMMVYVK</sequence>
<dbReference type="CDD" id="cd02440">
    <property type="entry name" value="AdoMet_MTases"/>
    <property type="match status" value="1"/>
</dbReference>
<evidence type="ECO:0000313" key="6">
    <source>
        <dbReference type="Proteomes" id="UP000807306"/>
    </source>
</evidence>
<dbReference type="InterPro" id="IPR002935">
    <property type="entry name" value="SAM_O-MeTrfase"/>
</dbReference>
<evidence type="ECO:0000256" key="4">
    <source>
        <dbReference type="ARBA" id="ARBA00023453"/>
    </source>
</evidence>
<keyword evidence="2" id="KW-0808">Transferase</keyword>
<dbReference type="InterPro" id="IPR029063">
    <property type="entry name" value="SAM-dependent_MTases_sf"/>
</dbReference>
<protein>
    <submittedName>
        <fullName evidence="5">O-methyltransferase-domain-containing protein</fullName>
    </submittedName>
</protein>
<dbReference type="InterPro" id="IPR050362">
    <property type="entry name" value="Cation-dep_OMT"/>
</dbReference>
<accession>A0A9P6ELH9</accession>
<dbReference type="GO" id="GO:0032259">
    <property type="term" value="P:methylation"/>
    <property type="evidence" value="ECO:0007669"/>
    <property type="project" value="UniProtKB-KW"/>
</dbReference>
<comment type="caution">
    <text evidence="5">The sequence shown here is derived from an EMBL/GenBank/DDBJ whole genome shotgun (WGS) entry which is preliminary data.</text>
</comment>
<reference evidence="5" key="1">
    <citation type="submission" date="2020-11" db="EMBL/GenBank/DDBJ databases">
        <authorList>
            <consortium name="DOE Joint Genome Institute"/>
            <person name="Ahrendt S."/>
            <person name="Riley R."/>
            <person name="Andreopoulos W."/>
            <person name="Labutti K."/>
            <person name="Pangilinan J."/>
            <person name="Ruiz-Duenas F.J."/>
            <person name="Barrasa J.M."/>
            <person name="Sanchez-Garcia M."/>
            <person name="Camarero S."/>
            <person name="Miyauchi S."/>
            <person name="Serrano A."/>
            <person name="Linde D."/>
            <person name="Babiker R."/>
            <person name="Drula E."/>
            <person name="Ayuso-Fernandez I."/>
            <person name="Pacheco R."/>
            <person name="Padilla G."/>
            <person name="Ferreira P."/>
            <person name="Barriuso J."/>
            <person name="Kellner H."/>
            <person name="Castanera R."/>
            <person name="Alfaro M."/>
            <person name="Ramirez L."/>
            <person name="Pisabarro A.G."/>
            <person name="Kuo A."/>
            <person name="Tritt A."/>
            <person name="Lipzen A."/>
            <person name="He G."/>
            <person name="Yan M."/>
            <person name="Ng V."/>
            <person name="Cullen D."/>
            <person name="Martin F."/>
            <person name="Rosso M.-N."/>
            <person name="Henrissat B."/>
            <person name="Hibbett D."/>
            <person name="Martinez A.T."/>
            <person name="Grigoriev I.V."/>
        </authorList>
    </citation>
    <scope>NUCLEOTIDE SEQUENCE</scope>
    <source>
        <strain evidence="5">CBS 506.95</strain>
    </source>
</reference>
<gene>
    <name evidence="5" type="ORF">CPB83DRAFT_891906</name>
</gene>
<dbReference type="Pfam" id="PF01596">
    <property type="entry name" value="Methyltransf_3"/>
    <property type="match status" value="1"/>
</dbReference>
<keyword evidence="6" id="KW-1185">Reference proteome</keyword>
<dbReference type="SUPFAM" id="SSF53335">
    <property type="entry name" value="S-adenosyl-L-methionine-dependent methyltransferases"/>
    <property type="match status" value="1"/>
</dbReference>
<dbReference type="PANTHER" id="PTHR10509">
    <property type="entry name" value="O-METHYLTRANSFERASE-RELATED"/>
    <property type="match status" value="1"/>
</dbReference>
<organism evidence="5 6">
    <name type="scientific">Crepidotus variabilis</name>
    <dbReference type="NCBI Taxonomy" id="179855"/>
    <lineage>
        <taxon>Eukaryota</taxon>
        <taxon>Fungi</taxon>
        <taxon>Dikarya</taxon>
        <taxon>Basidiomycota</taxon>
        <taxon>Agaricomycotina</taxon>
        <taxon>Agaricomycetes</taxon>
        <taxon>Agaricomycetidae</taxon>
        <taxon>Agaricales</taxon>
        <taxon>Agaricineae</taxon>
        <taxon>Crepidotaceae</taxon>
        <taxon>Crepidotus</taxon>
    </lineage>
</organism>
<dbReference type="Proteomes" id="UP000807306">
    <property type="component" value="Unassembled WGS sequence"/>
</dbReference>
<evidence type="ECO:0000256" key="2">
    <source>
        <dbReference type="ARBA" id="ARBA00022679"/>
    </source>
</evidence>